<dbReference type="Gene3D" id="3.40.190.10">
    <property type="entry name" value="Periplasmic binding protein-like II"/>
    <property type="match status" value="2"/>
</dbReference>
<dbReference type="EMBL" id="JAVRRJ010000008">
    <property type="protein sequence ID" value="KAK5082222.1"/>
    <property type="molecule type" value="Genomic_DNA"/>
</dbReference>
<dbReference type="AlphaFoldDB" id="A0AAN7SV02"/>
<reference evidence="1 2" key="1">
    <citation type="submission" date="2023-08" db="EMBL/GenBank/DDBJ databases">
        <title>Black Yeasts Isolated from many extreme environments.</title>
        <authorList>
            <person name="Coleine C."/>
            <person name="Stajich J.E."/>
            <person name="Selbmann L."/>
        </authorList>
    </citation>
    <scope>NUCLEOTIDE SEQUENCE [LARGE SCALE GENOMIC DNA]</scope>
    <source>
        <strain evidence="1 2">CCFEE 5910</strain>
    </source>
</reference>
<keyword evidence="2" id="KW-1185">Reference proteome</keyword>
<comment type="caution">
    <text evidence="1">The sequence shown here is derived from an EMBL/GenBank/DDBJ whole genome shotgun (WGS) entry which is preliminary data.</text>
</comment>
<gene>
    <name evidence="1" type="ORF">LTR05_007366</name>
</gene>
<proteinExistence type="predicted"/>
<evidence type="ECO:0000313" key="1">
    <source>
        <dbReference type="EMBL" id="KAK5082222.1"/>
    </source>
</evidence>
<sequence>MDKLSINGDRGVRLPQSYNLKFIGDWGGANFHRICAWLTQEFCDRTGPQSRTSITSIRGGGLESLTQVEDGEADLAIATPAGLMPQALTGDGLFKRSMPHLRALGVLPQNDRLVMALHPKYGIKTFEELRAEKPALRIATSVDDGTNYIGHVTSKFLEAHGVSRATIESWGGKFLVAQRPEQCIAFVENGDADAIVQEAIMTPWWRGLIDSTTVVPLPAEPEALESLRQSTGLGTNILPAGFWDTLDHDLPALDFSDFIVFVRDDMAEDVAYLLTWCLVETRHMIEAQFKHIPPGRSPLSYPLDPRKMAQSPVPLHRAAQKYYAQAEYI</sequence>
<organism evidence="1 2">
    <name type="scientific">Lithohypha guttulata</name>
    <dbReference type="NCBI Taxonomy" id="1690604"/>
    <lineage>
        <taxon>Eukaryota</taxon>
        <taxon>Fungi</taxon>
        <taxon>Dikarya</taxon>
        <taxon>Ascomycota</taxon>
        <taxon>Pezizomycotina</taxon>
        <taxon>Eurotiomycetes</taxon>
        <taxon>Chaetothyriomycetidae</taxon>
        <taxon>Chaetothyriales</taxon>
        <taxon>Trichomeriaceae</taxon>
        <taxon>Lithohypha</taxon>
    </lineage>
</organism>
<dbReference type="InterPro" id="IPR011852">
    <property type="entry name" value="TRAP_TAXI"/>
</dbReference>
<dbReference type="SUPFAM" id="SSF53850">
    <property type="entry name" value="Periplasmic binding protein-like II"/>
    <property type="match status" value="1"/>
</dbReference>
<protein>
    <submittedName>
        <fullName evidence="1">Uncharacterized protein</fullName>
    </submittedName>
</protein>
<evidence type="ECO:0000313" key="2">
    <source>
        <dbReference type="Proteomes" id="UP001309876"/>
    </source>
</evidence>
<dbReference type="Proteomes" id="UP001309876">
    <property type="component" value="Unassembled WGS sequence"/>
</dbReference>
<accession>A0AAN7SV02</accession>
<dbReference type="Pfam" id="PF16868">
    <property type="entry name" value="NMT1_3"/>
    <property type="match status" value="1"/>
</dbReference>
<name>A0AAN7SV02_9EURO</name>